<sequence>MKIKKILMFLGVTIGVISSFQINSKAASDWIYAAPKKTNFYMTKKTIHTTNGYFKDTPITIPKGTIFSYYGVNRNGKSQLPFLEIDTSQLGWPVRKPLATSKHNQMLTKGIWAKKSLFKIVSTPSYLKFYDNQNARKVNRHVSGPIQFWKGSKYIDGSAYETNQIVVTTDGYLEYTQPYNIYDRYNKQPLGYAKILQTIQKNGTLYYYYNSKINGIPATRLSGKYKYRTSVKKTGIKRVTVIPRGKPYFGDDSYAVSNIFSIGGQSFYTIGYFGH</sequence>
<dbReference type="AlphaFoldDB" id="A0A401FNL1"/>
<evidence type="ECO:0000313" key="2">
    <source>
        <dbReference type="Proteomes" id="UP000286974"/>
    </source>
</evidence>
<keyword evidence="2" id="KW-1185">Reference proteome</keyword>
<name>A0A401FNL1_9LACO</name>
<accession>A0A401FNL1</accession>
<reference evidence="1 2" key="1">
    <citation type="submission" date="2017-11" db="EMBL/GenBank/DDBJ databases">
        <title>Draft Genome Sequence of Lactobacillus curieae NBRC 111893 isolated from Koso, a Japanese sugar-Vegetable Fermented Beverage.</title>
        <authorList>
            <person name="Chiou T.Y."/>
            <person name="Oshima K."/>
            <person name="Suda W."/>
            <person name="Hattori M."/>
            <person name="Takahashi T."/>
        </authorList>
    </citation>
    <scope>NUCLEOTIDE SEQUENCE [LARGE SCALE GENOMIC DNA]</scope>
    <source>
        <strain evidence="1 2">NBRC111893</strain>
    </source>
</reference>
<dbReference type="OrthoDB" id="2280859at2"/>
<proteinExistence type="predicted"/>
<dbReference type="Proteomes" id="UP000286974">
    <property type="component" value="Unassembled WGS sequence"/>
</dbReference>
<evidence type="ECO:0000313" key="1">
    <source>
        <dbReference type="EMBL" id="GAY73927.1"/>
    </source>
</evidence>
<gene>
    <name evidence="1" type="ORF">NBRC111893_2073</name>
</gene>
<dbReference type="RefSeq" id="WP_125008686.1">
    <property type="nucleotide sequence ID" value="NZ_BEXA01000005.1"/>
</dbReference>
<comment type="caution">
    <text evidence="1">The sequence shown here is derived from an EMBL/GenBank/DDBJ whole genome shotgun (WGS) entry which is preliminary data.</text>
</comment>
<organism evidence="1 2">
    <name type="scientific">Lentilactobacillus kosonis</name>
    <dbReference type="NCBI Taxonomy" id="2810561"/>
    <lineage>
        <taxon>Bacteria</taxon>
        <taxon>Bacillati</taxon>
        <taxon>Bacillota</taxon>
        <taxon>Bacilli</taxon>
        <taxon>Lactobacillales</taxon>
        <taxon>Lactobacillaceae</taxon>
        <taxon>Lentilactobacillus</taxon>
    </lineage>
</organism>
<dbReference type="EMBL" id="BEXA01000005">
    <property type="protein sequence ID" value="GAY73927.1"/>
    <property type="molecule type" value="Genomic_DNA"/>
</dbReference>
<protein>
    <submittedName>
        <fullName evidence="1">Uncharacterized protein</fullName>
    </submittedName>
</protein>